<dbReference type="InterPro" id="IPR036515">
    <property type="entry name" value="Transposase_17_sf"/>
</dbReference>
<proteinExistence type="predicted"/>
<dbReference type="SUPFAM" id="SSF143422">
    <property type="entry name" value="Transposase IS200-like"/>
    <property type="match status" value="1"/>
</dbReference>
<evidence type="ECO:0000313" key="2">
    <source>
        <dbReference type="EMBL" id="PJO44949.1"/>
    </source>
</evidence>
<dbReference type="EMBL" id="PHQY01000322">
    <property type="protein sequence ID" value="PJO44949.1"/>
    <property type="molecule type" value="Genomic_DNA"/>
</dbReference>
<dbReference type="Proteomes" id="UP000232101">
    <property type="component" value="Unassembled WGS sequence"/>
</dbReference>
<dbReference type="Gene3D" id="3.30.70.1290">
    <property type="entry name" value="Transposase IS200-like"/>
    <property type="match status" value="1"/>
</dbReference>
<protein>
    <recommendedName>
        <fullName evidence="1">Transposase IS200-like domain-containing protein</fullName>
    </recommendedName>
</protein>
<sequence>MENLNEPIQVIYYIVFVTRYKRAIFADKEATDLVKSALSNTQEKGILQINSLDIGDCYINLVCNCEPSKSPNQIVSILKRASYQAILKKMPSLNSLWARNVILRTFPISSNELDDFLMTIKRRG</sequence>
<dbReference type="Pfam" id="PF01797">
    <property type="entry name" value="Y1_Tnp"/>
    <property type="match status" value="1"/>
</dbReference>
<comment type="caution">
    <text evidence="2">The sequence shown here is derived from an EMBL/GenBank/DDBJ whole genome shotgun (WGS) entry which is preliminary data.</text>
</comment>
<feature type="domain" description="Transposase IS200-like" evidence="1">
    <location>
        <begin position="10"/>
        <end position="100"/>
    </location>
</feature>
<reference evidence="2 3" key="1">
    <citation type="submission" date="2017-11" db="EMBL/GenBank/DDBJ databases">
        <title>Bacterial isolate from king chilli rhizosphere.</title>
        <authorList>
            <person name="Takhelmayum P."/>
            <person name="Sarangthem I."/>
        </authorList>
    </citation>
    <scope>NUCLEOTIDE SEQUENCE [LARGE SCALE GENOMIC DNA]</scope>
    <source>
        <strain evidence="3">t26</strain>
    </source>
</reference>
<dbReference type="InterPro" id="IPR002686">
    <property type="entry name" value="Transposase_17"/>
</dbReference>
<accession>A0A2M9QA61</accession>
<name>A0A2M9QA61_9BACI</name>
<gene>
    <name evidence="2" type="ORF">CWD94_04495</name>
</gene>
<organism evidence="2 3">
    <name type="scientific">Lysinibacillus xylanilyticus</name>
    <dbReference type="NCBI Taxonomy" id="582475"/>
    <lineage>
        <taxon>Bacteria</taxon>
        <taxon>Bacillati</taxon>
        <taxon>Bacillota</taxon>
        <taxon>Bacilli</taxon>
        <taxon>Bacillales</taxon>
        <taxon>Bacillaceae</taxon>
        <taxon>Lysinibacillus</taxon>
    </lineage>
</organism>
<dbReference type="AlphaFoldDB" id="A0A2M9QA61"/>
<dbReference type="RefSeq" id="WP_100542238.1">
    <property type="nucleotide sequence ID" value="NZ_PHQY01000322.1"/>
</dbReference>
<dbReference type="GO" id="GO:0003677">
    <property type="term" value="F:DNA binding"/>
    <property type="evidence" value="ECO:0007669"/>
    <property type="project" value="InterPro"/>
</dbReference>
<dbReference type="GO" id="GO:0004803">
    <property type="term" value="F:transposase activity"/>
    <property type="evidence" value="ECO:0007669"/>
    <property type="project" value="InterPro"/>
</dbReference>
<evidence type="ECO:0000313" key="3">
    <source>
        <dbReference type="Proteomes" id="UP000232101"/>
    </source>
</evidence>
<evidence type="ECO:0000259" key="1">
    <source>
        <dbReference type="Pfam" id="PF01797"/>
    </source>
</evidence>
<dbReference type="GO" id="GO:0006313">
    <property type="term" value="P:DNA transposition"/>
    <property type="evidence" value="ECO:0007669"/>
    <property type="project" value="InterPro"/>
</dbReference>